<dbReference type="EMBL" id="KN818339">
    <property type="protein sequence ID" value="KIL58387.1"/>
    <property type="molecule type" value="Genomic_DNA"/>
</dbReference>
<evidence type="ECO:0000313" key="2">
    <source>
        <dbReference type="EMBL" id="KIL58387.1"/>
    </source>
</evidence>
<dbReference type="InParanoid" id="A0A0C2WAV3"/>
<evidence type="ECO:0000313" key="3">
    <source>
        <dbReference type="Proteomes" id="UP000054549"/>
    </source>
</evidence>
<dbReference type="HOGENOM" id="CLU_2903691_0_0_1"/>
<evidence type="ECO:0000256" key="1">
    <source>
        <dbReference type="SAM" id="MobiDB-lite"/>
    </source>
</evidence>
<feature type="compositionally biased region" description="Basic and acidic residues" evidence="1">
    <location>
        <begin position="1"/>
        <end position="16"/>
    </location>
</feature>
<keyword evidence="3" id="KW-1185">Reference proteome</keyword>
<proteinExistence type="predicted"/>
<reference evidence="2 3" key="1">
    <citation type="submission" date="2014-04" db="EMBL/GenBank/DDBJ databases">
        <title>Evolutionary Origins and Diversification of the Mycorrhizal Mutualists.</title>
        <authorList>
            <consortium name="DOE Joint Genome Institute"/>
            <consortium name="Mycorrhizal Genomics Consortium"/>
            <person name="Kohler A."/>
            <person name="Kuo A."/>
            <person name="Nagy L.G."/>
            <person name="Floudas D."/>
            <person name="Copeland A."/>
            <person name="Barry K.W."/>
            <person name="Cichocki N."/>
            <person name="Veneault-Fourrey C."/>
            <person name="LaButti K."/>
            <person name="Lindquist E.A."/>
            <person name="Lipzen A."/>
            <person name="Lundell T."/>
            <person name="Morin E."/>
            <person name="Murat C."/>
            <person name="Riley R."/>
            <person name="Ohm R."/>
            <person name="Sun H."/>
            <person name="Tunlid A."/>
            <person name="Henrissat B."/>
            <person name="Grigoriev I.V."/>
            <person name="Hibbett D.S."/>
            <person name="Martin F."/>
        </authorList>
    </citation>
    <scope>NUCLEOTIDE SEQUENCE [LARGE SCALE GENOMIC DNA]</scope>
    <source>
        <strain evidence="2 3">Koide BX008</strain>
    </source>
</reference>
<feature type="region of interest" description="Disordered" evidence="1">
    <location>
        <begin position="1"/>
        <end position="62"/>
    </location>
</feature>
<organism evidence="2 3">
    <name type="scientific">Amanita muscaria (strain Koide BX008)</name>
    <dbReference type="NCBI Taxonomy" id="946122"/>
    <lineage>
        <taxon>Eukaryota</taxon>
        <taxon>Fungi</taxon>
        <taxon>Dikarya</taxon>
        <taxon>Basidiomycota</taxon>
        <taxon>Agaricomycotina</taxon>
        <taxon>Agaricomycetes</taxon>
        <taxon>Agaricomycetidae</taxon>
        <taxon>Agaricales</taxon>
        <taxon>Pluteineae</taxon>
        <taxon>Amanitaceae</taxon>
        <taxon>Amanita</taxon>
    </lineage>
</organism>
<dbReference type="AlphaFoldDB" id="A0A0C2WAV3"/>
<gene>
    <name evidence="2" type="ORF">M378DRAFT_170643</name>
</gene>
<dbReference type="Proteomes" id="UP000054549">
    <property type="component" value="Unassembled WGS sequence"/>
</dbReference>
<sequence length="62" mass="7254">MTTGRQRERAVGRNENESDSSSWVQREQKRALSCDNESEQLDATRLRTNESEQLDRTRLSLK</sequence>
<accession>A0A0C2WAV3</accession>
<protein>
    <submittedName>
        <fullName evidence="2">Uncharacterized protein</fullName>
    </submittedName>
</protein>
<name>A0A0C2WAV3_AMAMK</name>
<feature type="compositionally biased region" description="Basic and acidic residues" evidence="1">
    <location>
        <begin position="42"/>
        <end position="62"/>
    </location>
</feature>